<dbReference type="RefSeq" id="WP_345503595.1">
    <property type="nucleotide sequence ID" value="NZ_BAABLO010000011.1"/>
</dbReference>
<name>A0ABP8YC51_9MICO</name>
<dbReference type="InterPro" id="IPR025159">
    <property type="entry name" value="AbiEi_N"/>
</dbReference>
<proteinExistence type="predicted"/>
<evidence type="ECO:0000313" key="2">
    <source>
        <dbReference type="EMBL" id="GAA4725156.1"/>
    </source>
</evidence>
<dbReference type="EMBL" id="BAABLO010000011">
    <property type="protein sequence ID" value="GAA4725156.1"/>
    <property type="molecule type" value="Genomic_DNA"/>
</dbReference>
<protein>
    <submittedName>
        <fullName evidence="2">Type IV toxin-antitoxin system AbiEi family antitoxin domain-containing protein</fullName>
    </submittedName>
</protein>
<sequence>MPVDWGMLRRLADAQQGLLTRRQCLHAGMSRDALAWRVTSGRWLRVHEGVFQTRPGRRDWEATATAALLYAVSGAPAADAALRGPSAAYAWGLVPSPPPVVHLVVPQRRSVTAQPGLQVRRSMRWEDLVDERAFPWRTTVRATILDIATDGTPLDALSIVAKAVQKEVVTPRELLAEISARGGHRHSRILRAGLRDVEDGGQSGAELLYIRDVERAHGLPRALRQSPSRVGRHRWHDNEYVEQRLIVEVDGRLGHERWADRVRDGRRDRQLLSTARLTTRVFFGDVVTDPCSTASEIAAILVSRGWHGRPRRCRRVGCTV</sequence>
<evidence type="ECO:0000313" key="3">
    <source>
        <dbReference type="Proteomes" id="UP001500556"/>
    </source>
</evidence>
<dbReference type="Proteomes" id="UP001500556">
    <property type="component" value="Unassembled WGS sequence"/>
</dbReference>
<gene>
    <name evidence="2" type="ORF">GCM10025782_24060</name>
</gene>
<dbReference type="Pfam" id="PF13338">
    <property type="entry name" value="AbiEi_4"/>
    <property type="match status" value="1"/>
</dbReference>
<comment type="caution">
    <text evidence="2">The sequence shown here is derived from an EMBL/GenBank/DDBJ whole genome shotgun (WGS) entry which is preliminary data.</text>
</comment>
<reference evidence="3" key="1">
    <citation type="journal article" date="2019" name="Int. J. Syst. Evol. Microbiol.">
        <title>The Global Catalogue of Microorganisms (GCM) 10K type strain sequencing project: providing services to taxonomists for standard genome sequencing and annotation.</title>
        <authorList>
            <consortium name="The Broad Institute Genomics Platform"/>
            <consortium name="The Broad Institute Genome Sequencing Center for Infectious Disease"/>
            <person name="Wu L."/>
            <person name="Ma J."/>
        </authorList>
    </citation>
    <scope>NUCLEOTIDE SEQUENCE [LARGE SCALE GENOMIC DNA]</scope>
    <source>
        <strain evidence="3">JCM 18961</strain>
    </source>
</reference>
<organism evidence="2 3">
    <name type="scientific">Pedococcus ginsenosidimutans</name>
    <dbReference type="NCBI Taxonomy" id="490570"/>
    <lineage>
        <taxon>Bacteria</taxon>
        <taxon>Bacillati</taxon>
        <taxon>Actinomycetota</taxon>
        <taxon>Actinomycetes</taxon>
        <taxon>Micrococcales</taxon>
        <taxon>Intrasporangiaceae</taxon>
        <taxon>Pedococcus</taxon>
    </lineage>
</organism>
<accession>A0ABP8YC51</accession>
<keyword evidence="3" id="KW-1185">Reference proteome</keyword>
<evidence type="ECO:0000259" key="1">
    <source>
        <dbReference type="Pfam" id="PF13338"/>
    </source>
</evidence>
<feature type="domain" description="AbiEi antitoxin N-terminal" evidence="1">
    <location>
        <begin position="8"/>
        <end position="52"/>
    </location>
</feature>